<name>A0ACB8TVH6_9APHY</name>
<organism evidence="1 2">
    <name type="scientific">Irpex rosettiformis</name>
    <dbReference type="NCBI Taxonomy" id="378272"/>
    <lineage>
        <taxon>Eukaryota</taxon>
        <taxon>Fungi</taxon>
        <taxon>Dikarya</taxon>
        <taxon>Basidiomycota</taxon>
        <taxon>Agaricomycotina</taxon>
        <taxon>Agaricomycetes</taxon>
        <taxon>Polyporales</taxon>
        <taxon>Irpicaceae</taxon>
        <taxon>Irpex</taxon>
    </lineage>
</organism>
<accession>A0ACB8TVH6</accession>
<comment type="caution">
    <text evidence="1">The sequence shown here is derived from an EMBL/GenBank/DDBJ whole genome shotgun (WGS) entry which is preliminary data.</text>
</comment>
<reference evidence="1" key="1">
    <citation type="journal article" date="2021" name="Environ. Microbiol.">
        <title>Gene family expansions and transcriptome signatures uncover fungal adaptations to wood decay.</title>
        <authorList>
            <person name="Hage H."/>
            <person name="Miyauchi S."/>
            <person name="Viragh M."/>
            <person name="Drula E."/>
            <person name="Min B."/>
            <person name="Chaduli D."/>
            <person name="Navarro D."/>
            <person name="Favel A."/>
            <person name="Norest M."/>
            <person name="Lesage-Meessen L."/>
            <person name="Balint B."/>
            <person name="Merenyi Z."/>
            <person name="de Eugenio L."/>
            <person name="Morin E."/>
            <person name="Martinez A.T."/>
            <person name="Baldrian P."/>
            <person name="Stursova M."/>
            <person name="Martinez M.J."/>
            <person name="Novotny C."/>
            <person name="Magnuson J.K."/>
            <person name="Spatafora J.W."/>
            <person name="Maurice S."/>
            <person name="Pangilinan J."/>
            <person name="Andreopoulos W."/>
            <person name="LaButti K."/>
            <person name="Hundley H."/>
            <person name="Na H."/>
            <person name="Kuo A."/>
            <person name="Barry K."/>
            <person name="Lipzen A."/>
            <person name="Henrissat B."/>
            <person name="Riley R."/>
            <person name="Ahrendt S."/>
            <person name="Nagy L.G."/>
            <person name="Grigoriev I.V."/>
            <person name="Martin F."/>
            <person name="Rosso M.N."/>
        </authorList>
    </citation>
    <scope>NUCLEOTIDE SEQUENCE</scope>
    <source>
        <strain evidence="1">CBS 384.51</strain>
    </source>
</reference>
<dbReference type="Proteomes" id="UP001055072">
    <property type="component" value="Unassembled WGS sequence"/>
</dbReference>
<proteinExistence type="predicted"/>
<protein>
    <submittedName>
        <fullName evidence="1">Uncharacterized protein</fullName>
    </submittedName>
</protein>
<evidence type="ECO:0000313" key="2">
    <source>
        <dbReference type="Proteomes" id="UP001055072"/>
    </source>
</evidence>
<sequence length="417" mass="46210">MASILSETRGKSPILSIVQTQPTRHDLASALERLRVSEALTARDNAVRQLEALCTSNRSKDSVITKLQQEKANLEEKLARASAVSISTTLDASSKESDIQVVEDQCKKLTEENTDLKLKIDLLVHQNEEPRSPLVDPMASANMSPLPDEEFRSPPIDVHSPLFSNPPEFSVLQAADAVTKARYAVLANLPIPPEMPTDMLVPILIPSPYTLQDFIGTASGHLKVQLANYRIFQENTTFWCPEREEHGYYVTPVFKCNTNPRVTTAHRWTTLDLASGIDKSTECFYTKDGKWYYAGVYKTFRLRDVTPEEWTQLPTTTTQALVKETLSLRKNTSPQNVYETGQLYAAGALKAACIGLQCIGFNEDLYQKLLILANACTKTGRWRASPNGLGTGPAQVWSATTSPNLGVETTFGQEISQ</sequence>
<dbReference type="EMBL" id="MU274927">
    <property type="protein sequence ID" value="KAI0085939.1"/>
    <property type="molecule type" value="Genomic_DNA"/>
</dbReference>
<keyword evidence="2" id="KW-1185">Reference proteome</keyword>
<evidence type="ECO:0000313" key="1">
    <source>
        <dbReference type="EMBL" id="KAI0085939.1"/>
    </source>
</evidence>
<gene>
    <name evidence="1" type="ORF">BDY19DRAFT_386390</name>
</gene>